<keyword evidence="1" id="KW-0812">Transmembrane</keyword>
<sequence>MLSNSIMNGELVLAPSVATVLFVIAVLAGTRYRSVWKAEGPAWQLWVCGGIAGLCLLVLGFVPIAV</sequence>
<dbReference type="EMBL" id="CYSF01000006">
    <property type="protein sequence ID" value="CUH84089.1"/>
    <property type="molecule type" value="Genomic_DNA"/>
</dbReference>
<keyword evidence="1" id="KW-1133">Transmembrane helix</keyword>
<dbReference type="RefSeq" id="WP_370695963.1">
    <property type="nucleotide sequence ID" value="NZ_CYSF01000006.1"/>
</dbReference>
<name>A0A0P1GP16_9RHOB</name>
<feature type="transmembrane region" description="Helical" evidence="1">
    <location>
        <begin position="12"/>
        <end position="30"/>
    </location>
</feature>
<gene>
    <name evidence="2" type="ORF">TM5383_01294</name>
</gene>
<keyword evidence="3" id="KW-1185">Reference proteome</keyword>
<accession>A0A0P1GP16</accession>
<keyword evidence="1" id="KW-0472">Membrane</keyword>
<protein>
    <submittedName>
        <fullName evidence="2">Uncharacterized protein</fullName>
    </submittedName>
</protein>
<organism evidence="2 3">
    <name type="scientific">Thalassovita mediterranea</name>
    <dbReference type="NCBI Taxonomy" id="340021"/>
    <lineage>
        <taxon>Bacteria</taxon>
        <taxon>Pseudomonadati</taxon>
        <taxon>Pseudomonadota</taxon>
        <taxon>Alphaproteobacteria</taxon>
        <taxon>Rhodobacterales</taxon>
        <taxon>Roseobacteraceae</taxon>
        <taxon>Thalassovita</taxon>
    </lineage>
</organism>
<dbReference type="Proteomes" id="UP000051681">
    <property type="component" value="Unassembled WGS sequence"/>
</dbReference>
<dbReference type="AlphaFoldDB" id="A0A0P1GP16"/>
<evidence type="ECO:0000313" key="3">
    <source>
        <dbReference type="Proteomes" id="UP000051681"/>
    </source>
</evidence>
<reference evidence="2 3" key="1">
    <citation type="submission" date="2015-09" db="EMBL/GenBank/DDBJ databases">
        <authorList>
            <consortium name="Swine Surveillance"/>
        </authorList>
    </citation>
    <scope>NUCLEOTIDE SEQUENCE [LARGE SCALE GENOMIC DNA]</scope>
    <source>
        <strain evidence="2 3">CECT 8383</strain>
    </source>
</reference>
<feature type="transmembrane region" description="Helical" evidence="1">
    <location>
        <begin position="42"/>
        <end position="65"/>
    </location>
</feature>
<evidence type="ECO:0000313" key="2">
    <source>
        <dbReference type="EMBL" id="CUH84089.1"/>
    </source>
</evidence>
<proteinExistence type="predicted"/>
<evidence type="ECO:0000256" key="1">
    <source>
        <dbReference type="SAM" id="Phobius"/>
    </source>
</evidence>